<accession>A0A5C7AMC4</accession>
<sequence length="61" mass="7197">MNSDQFEGKWKQIKGDFKKKYGEITDDEYTEAEGNFDKLAGKVQERYGKSKEDLKNEIDSW</sequence>
<evidence type="ECO:0000256" key="1">
    <source>
        <dbReference type="ARBA" id="ARBA00009129"/>
    </source>
</evidence>
<dbReference type="OrthoDB" id="9796058at2"/>
<comment type="caution">
    <text evidence="3">The sequence shown here is derived from an EMBL/GenBank/DDBJ whole genome shotgun (WGS) entry which is preliminary data.</text>
</comment>
<keyword evidence="4" id="KW-1185">Reference proteome</keyword>
<evidence type="ECO:0000313" key="3">
    <source>
        <dbReference type="EMBL" id="TXE07715.1"/>
    </source>
</evidence>
<dbReference type="PANTHER" id="PTHR34977">
    <property type="entry name" value="UPF0337 PROTEIN YJBJ"/>
    <property type="match status" value="1"/>
</dbReference>
<comment type="similarity">
    <text evidence="1">Belongs to the UPF0337 (CsbD) family.</text>
</comment>
<name>A0A5C7AMC4_9FLAO</name>
<dbReference type="Gene3D" id="1.10.1470.10">
    <property type="entry name" value="YjbJ"/>
    <property type="match status" value="1"/>
</dbReference>
<dbReference type="SUPFAM" id="SSF69047">
    <property type="entry name" value="Hypothetical protein YjbJ"/>
    <property type="match status" value="1"/>
</dbReference>
<dbReference type="PIRSF" id="PIRSF039008">
    <property type="entry name" value="YjbJ"/>
    <property type="match status" value="1"/>
</dbReference>
<dbReference type="PANTHER" id="PTHR34977:SF1">
    <property type="entry name" value="UPF0337 PROTEIN YJBJ"/>
    <property type="match status" value="1"/>
</dbReference>
<gene>
    <name evidence="3" type="ORF">ES711_09750</name>
</gene>
<evidence type="ECO:0000313" key="4">
    <source>
        <dbReference type="Proteomes" id="UP000321734"/>
    </source>
</evidence>
<dbReference type="InterPro" id="IPR008462">
    <property type="entry name" value="CsbD"/>
</dbReference>
<evidence type="ECO:0000259" key="2">
    <source>
        <dbReference type="Pfam" id="PF05532"/>
    </source>
</evidence>
<dbReference type="InterPro" id="IPR026042">
    <property type="entry name" value="YjbJ"/>
</dbReference>
<dbReference type="InterPro" id="IPR050423">
    <property type="entry name" value="UPF0337_stress_rsp"/>
</dbReference>
<dbReference type="AlphaFoldDB" id="A0A5C7AMC4"/>
<protein>
    <submittedName>
        <fullName evidence="3">CsbD family protein</fullName>
    </submittedName>
</protein>
<dbReference type="RefSeq" id="WP_146893054.1">
    <property type="nucleotide sequence ID" value="NZ_VORX01000004.1"/>
</dbReference>
<dbReference type="Pfam" id="PF05532">
    <property type="entry name" value="CsbD"/>
    <property type="match status" value="1"/>
</dbReference>
<dbReference type="EMBL" id="VORX01000004">
    <property type="protein sequence ID" value="TXE07715.1"/>
    <property type="molecule type" value="Genomic_DNA"/>
</dbReference>
<organism evidence="3 4">
    <name type="scientific">Gelidibacter salicanalis</name>
    <dbReference type="NCBI Taxonomy" id="291193"/>
    <lineage>
        <taxon>Bacteria</taxon>
        <taxon>Pseudomonadati</taxon>
        <taxon>Bacteroidota</taxon>
        <taxon>Flavobacteriia</taxon>
        <taxon>Flavobacteriales</taxon>
        <taxon>Flavobacteriaceae</taxon>
        <taxon>Gelidibacter</taxon>
    </lineage>
</organism>
<dbReference type="Proteomes" id="UP000321734">
    <property type="component" value="Unassembled WGS sequence"/>
</dbReference>
<dbReference type="InterPro" id="IPR036629">
    <property type="entry name" value="YjbJ_sf"/>
</dbReference>
<reference evidence="3 4" key="1">
    <citation type="submission" date="2019-08" db="EMBL/GenBank/DDBJ databases">
        <title>Genome sequence of Gelidibacter salicanalis IC162T.</title>
        <authorList>
            <person name="Bowman J.P."/>
        </authorList>
    </citation>
    <scope>NUCLEOTIDE SEQUENCE [LARGE SCALE GENOMIC DNA]</scope>
    <source>
        <strain evidence="3 4">IC162</strain>
    </source>
</reference>
<proteinExistence type="inferred from homology"/>
<feature type="domain" description="CsbD-like" evidence="2">
    <location>
        <begin position="4"/>
        <end position="55"/>
    </location>
</feature>